<dbReference type="InterPro" id="IPR025484">
    <property type="entry name" value="DUF4376"/>
</dbReference>
<name>A0ABU0H6M5_9HYPH</name>
<protein>
    <recommendedName>
        <fullName evidence="1">DUF4376 domain-containing protein</fullName>
    </recommendedName>
</protein>
<organism evidence="2 3">
    <name type="scientific">Kaistia dalseonensis</name>
    <dbReference type="NCBI Taxonomy" id="410840"/>
    <lineage>
        <taxon>Bacteria</taxon>
        <taxon>Pseudomonadati</taxon>
        <taxon>Pseudomonadota</taxon>
        <taxon>Alphaproteobacteria</taxon>
        <taxon>Hyphomicrobiales</taxon>
        <taxon>Kaistiaceae</taxon>
        <taxon>Kaistia</taxon>
    </lineage>
</organism>
<keyword evidence="3" id="KW-1185">Reference proteome</keyword>
<dbReference type="EMBL" id="JAUSVO010000003">
    <property type="protein sequence ID" value="MDQ0437941.1"/>
    <property type="molecule type" value="Genomic_DNA"/>
</dbReference>
<gene>
    <name evidence="2" type="ORF">QO014_002333</name>
</gene>
<sequence>MQFARIQSGAVVEIIPDIGVPIVERFSAAIVETLIECGDDVAEGWSYDGGSFAAPTAPVPSTSELKAYAAAKRWQVETGGVMVDGVDIRTDEKSQNRVSGAALLAISDPDLATIDWEAQPGVWIEVPAATMKAIGIAVGRHVQACFSALKVVQADIDAGTITTIAEIDAAAWPS</sequence>
<dbReference type="Proteomes" id="UP001241603">
    <property type="component" value="Unassembled WGS sequence"/>
</dbReference>
<evidence type="ECO:0000313" key="2">
    <source>
        <dbReference type="EMBL" id="MDQ0437941.1"/>
    </source>
</evidence>
<evidence type="ECO:0000313" key="3">
    <source>
        <dbReference type="Proteomes" id="UP001241603"/>
    </source>
</evidence>
<dbReference type="Pfam" id="PF14301">
    <property type="entry name" value="DUF4376"/>
    <property type="match status" value="1"/>
</dbReference>
<reference evidence="2 3" key="1">
    <citation type="submission" date="2023-07" db="EMBL/GenBank/DDBJ databases">
        <title>Genomic Encyclopedia of Type Strains, Phase IV (KMG-IV): sequencing the most valuable type-strain genomes for metagenomic binning, comparative biology and taxonomic classification.</title>
        <authorList>
            <person name="Goeker M."/>
        </authorList>
    </citation>
    <scope>NUCLEOTIDE SEQUENCE [LARGE SCALE GENOMIC DNA]</scope>
    <source>
        <strain evidence="2 3">B6-8</strain>
    </source>
</reference>
<proteinExistence type="predicted"/>
<feature type="domain" description="DUF4376" evidence="1">
    <location>
        <begin position="64"/>
        <end position="170"/>
    </location>
</feature>
<accession>A0ABU0H6M5</accession>
<comment type="caution">
    <text evidence="2">The sequence shown here is derived from an EMBL/GenBank/DDBJ whole genome shotgun (WGS) entry which is preliminary data.</text>
</comment>
<evidence type="ECO:0000259" key="1">
    <source>
        <dbReference type="Pfam" id="PF14301"/>
    </source>
</evidence>
<dbReference type="RefSeq" id="WP_266348867.1">
    <property type="nucleotide sequence ID" value="NZ_JAPKNG010000003.1"/>
</dbReference>